<keyword evidence="2" id="KW-0285">Flavoprotein</keyword>
<gene>
    <name evidence="7" type="ORF">AJ81_04360</name>
</gene>
<dbReference type="Gene3D" id="3.40.50.80">
    <property type="entry name" value="Nucleotide-binding domain of ferredoxin-NADP reductase (FNR) module"/>
    <property type="match status" value="1"/>
</dbReference>
<organism evidence="7 8">
    <name type="scientific">Pseudothermotoga hypogea DSM 11164 = NBRC 106472</name>
    <dbReference type="NCBI Taxonomy" id="1123384"/>
    <lineage>
        <taxon>Bacteria</taxon>
        <taxon>Thermotogati</taxon>
        <taxon>Thermotogota</taxon>
        <taxon>Thermotogae</taxon>
        <taxon>Thermotogales</taxon>
        <taxon>Thermotogaceae</taxon>
        <taxon>Pseudothermotoga</taxon>
    </lineage>
</organism>
<dbReference type="Gene3D" id="2.40.30.10">
    <property type="entry name" value="Translation factors"/>
    <property type="match status" value="1"/>
</dbReference>
<dbReference type="RefSeq" id="WP_031504770.1">
    <property type="nucleotide sequence ID" value="NC_022795.1"/>
</dbReference>
<accession>A0A0X1KQG8</accession>
<dbReference type="EMBL" id="CP007141">
    <property type="protein sequence ID" value="AJC73565.1"/>
    <property type="molecule type" value="Genomic_DNA"/>
</dbReference>
<dbReference type="InterPro" id="IPR001433">
    <property type="entry name" value="OxRdtase_FAD/NAD-bd"/>
</dbReference>
<dbReference type="Pfam" id="PF00111">
    <property type="entry name" value="Fer2"/>
    <property type="match status" value="1"/>
</dbReference>
<dbReference type="STRING" id="1123384.AJ81_04360"/>
<feature type="domain" description="2Fe-2S ferredoxin-type" evidence="5">
    <location>
        <begin position="32"/>
        <end position="125"/>
    </location>
</feature>
<dbReference type="InterPro" id="IPR012675">
    <property type="entry name" value="Beta-grasp_dom_sf"/>
</dbReference>
<dbReference type="Gene3D" id="3.10.20.30">
    <property type="match status" value="1"/>
</dbReference>
<dbReference type="KEGG" id="phy:AJ81_04360"/>
<keyword evidence="1" id="KW-0813">Transport</keyword>
<evidence type="ECO:0000259" key="6">
    <source>
        <dbReference type="PROSITE" id="PS51384"/>
    </source>
</evidence>
<dbReference type="SUPFAM" id="SSF54292">
    <property type="entry name" value="2Fe-2S ferredoxin-like"/>
    <property type="match status" value="1"/>
</dbReference>
<protein>
    <submittedName>
        <fullName evidence="7">Oxidoreductase</fullName>
    </submittedName>
</protein>
<dbReference type="InterPro" id="IPR017938">
    <property type="entry name" value="Riboflavin_synthase-like_b-brl"/>
</dbReference>
<name>A0A0X1KQG8_9THEM</name>
<dbReference type="CDD" id="cd00207">
    <property type="entry name" value="fer2"/>
    <property type="match status" value="1"/>
</dbReference>
<dbReference type="PROSITE" id="PS51085">
    <property type="entry name" value="2FE2S_FER_2"/>
    <property type="match status" value="1"/>
</dbReference>
<dbReference type="PRINTS" id="PR00410">
    <property type="entry name" value="PHEHYDRXLASE"/>
</dbReference>
<dbReference type="AlphaFoldDB" id="A0A0X1KQG8"/>
<dbReference type="PATRIC" id="fig|1123384.7.peg.853"/>
<dbReference type="Proteomes" id="UP000077469">
    <property type="component" value="Chromosome"/>
</dbReference>
<dbReference type="PANTHER" id="PTHR43644">
    <property type="entry name" value="NA(+)-TRANSLOCATING NADH-QUINONE REDUCTASE SUBUNIT"/>
    <property type="match status" value="1"/>
</dbReference>
<proteinExistence type="predicted"/>
<dbReference type="Pfam" id="PF00970">
    <property type="entry name" value="FAD_binding_6"/>
    <property type="match status" value="1"/>
</dbReference>
<dbReference type="Pfam" id="PF00175">
    <property type="entry name" value="NAD_binding_1"/>
    <property type="match status" value="1"/>
</dbReference>
<keyword evidence="8" id="KW-1185">Reference proteome</keyword>
<dbReference type="SUPFAM" id="SSF63380">
    <property type="entry name" value="Riboflavin synthase domain-like"/>
    <property type="match status" value="1"/>
</dbReference>
<dbReference type="PROSITE" id="PS51384">
    <property type="entry name" value="FAD_FR"/>
    <property type="match status" value="1"/>
</dbReference>
<keyword evidence="4" id="KW-0408">Iron</keyword>
<evidence type="ECO:0000313" key="8">
    <source>
        <dbReference type="Proteomes" id="UP000077469"/>
    </source>
</evidence>
<dbReference type="PRINTS" id="PR00371">
    <property type="entry name" value="FPNCR"/>
</dbReference>
<dbReference type="PaxDb" id="1123384-AJ81_04360"/>
<evidence type="ECO:0000256" key="3">
    <source>
        <dbReference type="ARBA" id="ARBA00022827"/>
    </source>
</evidence>
<evidence type="ECO:0000256" key="2">
    <source>
        <dbReference type="ARBA" id="ARBA00022630"/>
    </source>
</evidence>
<reference evidence="7 8" key="1">
    <citation type="submission" date="2014-01" db="EMBL/GenBank/DDBJ databases">
        <title>Genome sequencing of Thermotog hypogea.</title>
        <authorList>
            <person name="Zhang X."/>
            <person name="Alvare G."/>
            <person name="Fristensky B."/>
            <person name="Chen L."/>
            <person name="Suen T."/>
            <person name="Chen Q."/>
            <person name="Ma K."/>
        </authorList>
    </citation>
    <scope>NUCLEOTIDE SEQUENCE [LARGE SCALE GENOMIC DNA]</scope>
    <source>
        <strain evidence="7 8">DSM 11164</strain>
    </source>
</reference>
<sequence length="368" mass="41309">MRLLATILVLSAVSVSLTGLVVLADKFINNYGEVEIDVNDGKKKFKVKGGSSLLSSLAEGKIFVPSACGGKGSCGLCKVKVLSDVGPILPTEAPYLSKDEVAQNVRLSCQVKVKKAIKVWLPEHLFQINEYRAKVEKIVDLTYDIKEITLKLIDPPTIEFKAGQYIQLIIPPYGDVKEPIMRAYSMSSQPSVKDRIELIIRKVPGGLATTYIHEHLKVGEELKFIGPFGEFYLRESNSKIIAIAGGSGMAPIRSIILDMYEKKIERETYFFFGARSKRDLFYVDFFKNLEKLYPSFHFIPALSEPKPEDNWEGEVGLIPQVVERYLDRFSPDQVEAYLCGSPGMINASIEVLKKFGLKEEKIFYDKFA</sequence>
<evidence type="ECO:0000256" key="4">
    <source>
        <dbReference type="ARBA" id="ARBA00023004"/>
    </source>
</evidence>
<dbReference type="InterPro" id="IPR017927">
    <property type="entry name" value="FAD-bd_FR_type"/>
</dbReference>
<dbReference type="InterPro" id="IPR036010">
    <property type="entry name" value="2Fe-2S_ferredoxin-like_sf"/>
</dbReference>
<dbReference type="SUPFAM" id="SSF52343">
    <property type="entry name" value="Ferredoxin reductase-like, C-terminal NADP-linked domain"/>
    <property type="match status" value="1"/>
</dbReference>
<dbReference type="InterPro" id="IPR008333">
    <property type="entry name" value="Cbr1-like_FAD-bd_dom"/>
</dbReference>
<dbReference type="GO" id="GO:0051536">
    <property type="term" value="F:iron-sulfur cluster binding"/>
    <property type="evidence" value="ECO:0007669"/>
    <property type="project" value="InterPro"/>
</dbReference>
<feature type="domain" description="FAD-binding FR-type" evidence="6">
    <location>
        <begin position="128"/>
        <end position="234"/>
    </location>
</feature>
<dbReference type="OrthoDB" id="9796486at2"/>
<dbReference type="InterPro" id="IPR001041">
    <property type="entry name" value="2Fe-2S_ferredoxin-type"/>
</dbReference>
<dbReference type="GO" id="GO:0016491">
    <property type="term" value="F:oxidoreductase activity"/>
    <property type="evidence" value="ECO:0007669"/>
    <property type="project" value="InterPro"/>
</dbReference>
<evidence type="ECO:0000256" key="1">
    <source>
        <dbReference type="ARBA" id="ARBA00022448"/>
    </source>
</evidence>
<keyword evidence="3" id="KW-0274">FAD</keyword>
<dbReference type="PANTHER" id="PTHR43644:SF1">
    <property type="entry name" value="NAD(P)H-FLAVIN REDUCTASE"/>
    <property type="match status" value="1"/>
</dbReference>
<dbReference type="InterPro" id="IPR001709">
    <property type="entry name" value="Flavoprot_Pyr_Nucl_cyt_Rdtase"/>
</dbReference>
<dbReference type="InterPro" id="IPR039261">
    <property type="entry name" value="FNR_nucleotide-bd"/>
</dbReference>
<evidence type="ECO:0000259" key="5">
    <source>
        <dbReference type="PROSITE" id="PS51085"/>
    </source>
</evidence>
<evidence type="ECO:0000313" key="7">
    <source>
        <dbReference type="EMBL" id="AJC73565.1"/>
    </source>
</evidence>